<dbReference type="Proteomes" id="UP000486602">
    <property type="component" value="Unassembled WGS sequence"/>
</dbReference>
<dbReference type="EMBL" id="JAAGVY010000013">
    <property type="protein sequence ID" value="NEN23619.1"/>
    <property type="molecule type" value="Genomic_DNA"/>
</dbReference>
<accession>A0A7K3WPN6</accession>
<comment type="caution">
    <text evidence="1">The sequence shown here is derived from an EMBL/GenBank/DDBJ whole genome shotgun (WGS) entry which is preliminary data.</text>
</comment>
<proteinExistence type="predicted"/>
<name>A0A7K3WPN6_9FLAO</name>
<protein>
    <submittedName>
        <fullName evidence="1">Uncharacterized protein</fullName>
    </submittedName>
</protein>
<organism evidence="1 2">
    <name type="scientific">Cryomorpha ignava</name>
    <dbReference type="NCBI Taxonomy" id="101383"/>
    <lineage>
        <taxon>Bacteria</taxon>
        <taxon>Pseudomonadati</taxon>
        <taxon>Bacteroidota</taxon>
        <taxon>Flavobacteriia</taxon>
        <taxon>Flavobacteriales</taxon>
        <taxon>Cryomorphaceae</taxon>
        <taxon>Cryomorpha</taxon>
    </lineage>
</organism>
<sequence>MADNFVQNIYEKLFGRNASEKSVEVLDGPLERSESYNEAFELWKASPKAEEILQSISNVFWNVRRDIAYSPGLFSFGSPQANGFYFNTKLGISELGFSFLLDAFRDSVVEMGYSIYTSDKKYVEVPAGIQRIDKHYLKPMNAAEQSDVYDQKYGNVLLELYSLNEEAQYLKCMVSVYSDRKFAEALPFEQFAEVLFKSS</sequence>
<dbReference type="RefSeq" id="WP_163285015.1">
    <property type="nucleotide sequence ID" value="NZ_JAAGVY010000013.1"/>
</dbReference>
<evidence type="ECO:0000313" key="1">
    <source>
        <dbReference type="EMBL" id="NEN23619.1"/>
    </source>
</evidence>
<reference evidence="1 2" key="1">
    <citation type="submission" date="2020-02" db="EMBL/GenBank/DDBJ databases">
        <title>Out from the shadows clarifying the taxonomy of the family Cryomorphaceae and related taxa by utilizing the GTDB taxonomic framework.</title>
        <authorList>
            <person name="Bowman J.P."/>
        </authorList>
    </citation>
    <scope>NUCLEOTIDE SEQUENCE [LARGE SCALE GENOMIC DNA]</scope>
    <source>
        <strain evidence="1 2">QSSC 1-22</strain>
    </source>
</reference>
<evidence type="ECO:0000313" key="2">
    <source>
        <dbReference type="Proteomes" id="UP000486602"/>
    </source>
</evidence>
<gene>
    <name evidence="1" type="ORF">G3O08_08905</name>
</gene>
<dbReference type="AlphaFoldDB" id="A0A7K3WPN6"/>
<keyword evidence="2" id="KW-1185">Reference proteome</keyword>